<keyword evidence="3" id="KW-1185">Reference proteome</keyword>
<proteinExistence type="predicted"/>
<accession>A0AAD7HJ90</accession>
<dbReference type="AlphaFoldDB" id="A0AAD7HJ90"/>
<sequence>TLASHLILFLNPPLLAVPPLMAPLDDSSLDPCTLGLFGIHTHRYSCRSASNDSSWTIALPMRPAPRRWDR</sequence>
<reference evidence="2" key="1">
    <citation type="submission" date="2023-03" db="EMBL/GenBank/DDBJ databases">
        <title>Massive genome expansion in bonnet fungi (Mycena s.s.) driven by repeated elements and novel gene families across ecological guilds.</title>
        <authorList>
            <consortium name="Lawrence Berkeley National Laboratory"/>
            <person name="Harder C.B."/>
            <person name="Miyauchi S."/>
            <person name="Viragh M."/>
            <person name="Kuo A."/>
            <person name="Thoen E."/>
            <person name="Andreopoulos B."/>
            <person name="Lu D."/>
            <person name="Skrede I."/>
            <person name="Drula E."/>
            <person name="Henrissat B."/>
            <person name="Morin E."/>
            <person name="Kohler A."/>
            <person name="Barry K."/>
            <person name="LaButti K."/>
            <person name="Morin E."/>
            <person name="Salamov A."/>
            <person name="Lipzen A."/>
            <person name="Mereny Z."/>
            <person name="Hegedus B."/>
            <person name="Baldrian P."/>
            <person name="Stursova M."/>
            <person name="Weitz H."/>
            <person name="Taylor A."/>
            <person name="Grigoriev I.V."/>
            <person name="Nagy L.G."/>
            <person name="Martin F."/>
            <person name="Kauserud H."/>
        </authorList>
    </citation>
    <scope>NUCLEOTIDE SEQUENCE</scope>
    <source>
        <strain evidence="2">CBHHK182m</strain>
    </source>
</reference>
<gene>
    <name evidence="2" type="ORF">B0H16DRAFT_1602957</name>
</gene>
<protein>
    <submittedName>
        <fullName evidence="2">Uncharacterized protein</fullName>
    </submittedName>
</protein>
<evidence type="ECO:0000256" key="1">
    <source>
        <dbReference type="SAM" id="SignalP"/>
    </source>
</evidence>
<feature type="chain" id="PRO_5042132903" evidence="1">
    <location>
        <begin position="17"/>
        <end position="70"/>
    </location>
</feature>
<name>A0AAD7HJ90_9AGAR</name>
<evidence type="ECO:0000313" key="2">
    <source>
        <dbReference type="EMBL" id="KAJ7721304.1"/>
    </source>
</evidence>
<feature type="non-terminal residue" evidence="2">
    <location>
        <position position="1"/>
    </location>
</feature>
<organism evidence="2 3">
    <name type="scientific">Mycena metata</name>
    <dbReference type="NCBI Taxonomy" id="1033252"/>
    <lineage>
        <taxon>Eukaryota</taxon>
        <taxon>Fungi</taxon>
        <taxon>Dikarya</taxon>
        <taxon>Basidiomycota</taxon>
        <taxon>Agaricomycotina</taxon>
        <taxon>Agaricomycetes</taxon>
        <taxon>Agaricomycetidae</taxon>
        <taxon>Agaricales</taxon>
        <taxon>Marasmiineae</taxon>
        <taxon>Mycenaceae</taxon>
        <taxon>Mycena</taxon>
    </lineage>
</organism>
<feature type="signal peptide" evidence="1">
    <location>
        <begin position="1"/>
        <end position="16"/>
    </location>
</feature>
<evidence type="ECO:0000313" key="3">
    <source>
        <dbReference type="Proteomes" id="UP001215598"/>
    </source>
</evidence>
<dbReference type="Proteomes" id="UP001215598">
    <property type="component" value="Unassembled WGS sequence"/>
</dbReference>
<comment type="caution">
    <text evidence="2">The sequence shown here is derived from an EMBL/GenBank/DDBJ whole genome shotgun (WGS) entry which is preliminary data.</text>
</comment>
<dbReference type="EMBL" id="JARKIB010000231">
    <property type="protein sequence ID" value="KAJ7721304.1"/>
    <property type="molecule type" value="Genomic_DNA"/>
</dbReference>
<keyword evidence="1" id="KW-0732">Signal</keyword>